<dbReference type="PANTHER" id="PTHR48112">
    <property type="entry name" value="HIGH MOBILITY GROUP PROTEIN DSP1"/>
    <property type="match status" value="1"/>
</dbReference>
<dbReference type="Pfam" id="PF00505">
    <property type="entry name" value="HMG_box"/>
    <property type="match status" value="1"/>
</dbReference>
<comment type="caution">
    <text evidence="5">The sequence shown here is derived from an EMBL/GenBank/DDBJ whole genome shotgun (WGS) entry which is preliminary data.</text>
</comment>
<keyword evidence="2" id="KW-0539">Nucleus</keyword>
<organism evidence="5 6">
    <name type="scientific">Candidula unifasciata</name>
    <dbReference type="NCBI Taxonomy" id="100452"/>
    <lineage>
        <taxon>Eukaryota</taxon>
        <taxon>Metazoa</taxon>
        <taxon>Spiralia</taxon>
        <taxon>Lophotrochozoa</taxon>
        <taxon>Mollusca</taxon>
        <taxon>Gastropoda</taxon>
        <taxon>Heterobranchia</taxon>
        <taxon>Euthyneura</taxon>
        <taxon>Panpulmonata</taxon>
        <taxon>Eupulmonata</taxon>
        <taxon>Stylommatophora</taxon>
        <taxon>Helicina</taxon>
        <taxon>Helicoidea</taxon>
        <taxon>Geomitridae</taxon>
        <taxon>Candidula</taxon>
    </lineage>
</organism>
<dbReference type="Gene3D" id="1.10.30.10">
    <property type="entry name" value="High mobility group box domain"/>
    <property type="match status" value="2"/>
</dbReference>
<evidence type="ECO:0000259" key="4">
    <source>
        <dbReference type="PROSITE" id="PS50118"/>
    </source>
</evidence>
<dbReference type="GO" id="GO:0003677">
    <property type="term" value="F:DNA binding"/>
    <property type="evidence" value="ECO:0007669"/>
    <property type="project" value="UniProtKB-UniRule"/>
</dbReference>
<dbReference type="Proteomes" id="UP000678393">
    <property type="component" value="Unassembled WGS sequence"/>
</dbReference>
<dbReference type="OrthoDB" id="5550281at2759"/>
<dbReference type="SUPFAM" id="SSF47095">
    <property type="entry name" value="HMG-box"/>
    <property type="match status" value="2"/>
</dbReference>
<feature type="domain" description="HMG box" evidence="4">
    <location>
        <begin position="63"/>
        <end position="131"/>
    </location>
</feature>
<feature type="region of interest" description="Disordered" evidence="3">
    <location>
        <begin position="250"/>
        <end position="273"/>
    </location>
</feature>
<dbReference type="GO" id="GO:0005634">
    <property type="term" value="C:nucleus"/>
    <property type="evidence" value="ECO:0007669"/>
    <property type="project" value="UniProtKB-UniRule"/>
</dbReference>
<feature type="DNA-binding region" description="HMG box" evidence="2">
    <location>
        <begin position="63"/>
        <end position="131"/>
    </location>
</feature>
<dbReference type="SMART" id="SM00398">
    <property type="entry name" value="HMG"/>
    <property type="match status" value="2"/>
</dbReference>
<keyword evidence="6" id="KW-1185">Reference proteome</keyword>
<evidence type="ECO:0000313" key="5">
    <source>
        <dbReference type="EMBL" id="CAG5115653.1"/>
    </source>
</evidence>
<accession>A0A8S3YEI7</accession>
<name>A0A8S3YEI7_9EUPU</name>
<dbReference type="Pfam" id="PF09011">
    <property type="entry name" value="HMG_box_2"/>
    <property type="match status" value="1"/>
</dbReference>
<keyword evidence="1 2" id="KW-0238">DNA-binding</keyword>
<dbReference type="PROSITE" id="PS50118">
    <property type="entry name" value="HMG_BOX_2"/>
    <property type="match status" value="2"/>
</dbReference>
<evidence type="ECO:0000256" key="1">
    <source>
        <dbReference type="ARBA" id="ARBA00023125"/>
    </source>
</evidence>
<sequence>MATTIVGQCCRLLNLISGFKHLKLPLTHQPGITRLSRPLWTGAIFDAGNKETVQVLKNFSEKPKMPANVFVTFLQKVTADIMKDNPGMRRPEIVRQASLMWQDLNPEEKSRLTLERKELFEKYKEDMKAYLDNMTPEQIQAEELRKEKRAARRLKSLRKQLGMPKKPVGSFGYFVSEKFPEYSGQNVASAFKLFLSEWAEMSDAEKEKYRQKAREDGQKYKEDIVKWEKEMVALGRFDVVRKKFLHELNKNKKSKPSKKKSVGFSAHDSDSDL</sequence>
<evidence type="ECO:0000256" key="3">
    <source>
        <dbReference type="SAM" id="MobiDB-lite"/>
    </source>
</evidence>
<dbReference type="InterPro" id="IPR036910">
    <property type="entry name" value="HMG_box_dom_sf"/>
</dbReference>
<feature type="DNA-binding region" description="HMG box" evidence="2">
    <location>
        <begin position="164"/>
        <end position="228"/>
    </location>
</feature>
<dbReference type="EMBL" id="CAJHNH020000146">
    <property type="protein sequence ID" value="CAG5115653.1"/>
    <property type="molecule type" value="Genomic_DNA"/>
</dbReference>
<evidence type="ECO:0000313" key="6">
    <source>
        <dbReference type="Proteomes" id="UP000678393"/>
    </source>
</evidence>
<gene>
    <name evidence="5" type="ORF">CUNI_LOCUS1211</name>
</gene>
<feature type="compositionally biased region" description="Basic residues" evidence="3">
    <location>
        <begin position="251"/>
        <end position="261"/>
    </location>
</feature>
<dbReference type="InterPro" id="IPR050342">
    <property type="entry name" value="HMGB"/>
</dbReference>
<evidence type="ECO:0000256" key="2">
    <source>
        <dbReference type="PROSITE-ProRule" id="PRU00267"/>
    </source>
</evidence>
<proteinExistence type="predicted"/>
<reference evidence="5" key="1">
    <citation type="submission" date="2021-04" db="EMBL/GenBank/DDBJ databases">
        <authorList>
            <consortium name="Molecular Ecology Group"/>
        </authorList>
    </citation>
    <scope>NUCLEOTIDE SEQUENCE</scope>
</reference>
<dbReference type="InterPro" id="IPR009071">
    <property type="entry name" value="HMG_box_dom"/>
</dbReference>
<protein>
    <recommendedName>
        <fullName evidence="4">HMG box domain-containing protein</fullName>
    </recommendedName>
</protein>
<dbReference type="AlphaFoldDB" id="A0A8S3YEI7"/>
<feature type="domain" description="HMG box" evidence="4">
    <location>
        <begin position="164"/>
        <end position="228"/>
    </location>
</feature>